<organism evidence="2 3">
    <name type="scientific">Pseudonocardia nematodicida</name>
    <dbReference type="NCBI Taxonomy" id="1206997"/>
    <lineage>
        <taxon>Bacteria</taxon>
        <taxon>Bacillati</taxon>
        <taxon>Actinomycetota</taxon>
        <taxon>Actinomycetes</taxon>
        <taxon>Pseudonocardiales</taxon>
        <taxon>Pseudonocardiaceae</taxon>
        <taxon>Pseudonocardia</taxon>
    </lineage>
</organism>
<accession>A0ABV1KKQ2</accession>
<gene>
    <name evidence="2" type="ORF">WIS52_28590</name>
</gene>
<proteinExistence type="predicted"/>
<evidence type="ECO:0008006" key="4">
    <source>
        <dbReference type="Google" id="ProtNLM"/>
    </source>
</evidence>
<comment type="caution">
    <text evidence="2">The sequence shown here is derived from an EMBL/GenBank/DDBJ whole genome shotgun (WGS) entry which is preliminary data.</text>
</comment>
<feature type="transmembrane region" description="Helical" evidence="1">
    <location>
        <begin position="73"/>
        <end position="91"/>
    </location>
</feature>
<keyword evidence="3" id="KW-1185">Reference proteome</keyword>
<dbReference type="RefSeq" id="WP_349301509.1">
    <property type="nucleotide sequence ID" value="NZ_JBEDNQ010000014.1"/>
</dbReference>
<protein>
    <recommendedName>
        <fullName evidence="4">DUF3618 domain-containing protein</fullName>
    </recommendedName>
</protein>
<sequence>MRRDDDSGSEPLDLSDVSAAELRDRLVARSDGRDDQVVRAAVELRRSLDRLAAGIAARRAALVSRAAELGRAAVPYVGGAVAAGAGAFVVARHRRRPRVLPPEARPVRLRRSAGRPARA</sequence>
<keyword evidence="1" id="KW-0812">Transmembrane</keyword>
<evidence type="ECO:0000313" key="3">
    <source>
        <dbReference type="Proteomes" id="UP001494902"/>
    </source>
</evidence>
<name>A0ABV1KKQ2_9PSEU</name>
<dbReference type="EMBL" id="JBEDNQ010000014">
    <property type="protein sequence ID" value="MEQ3554443.1"/>
    <property type="molecule type" value="Genomic_DNA"/>
</dbReference>
<keyword evidence="1" id="KW-0472">Membrane</keyword>
<keyword evidence="1" id="KW-1133">Transmembrane helix</keyword>
<dbReference type="Proteomes" id="UP001494902">
    <property type="component" value="Unassembled WGS sequence"/>
</dbReference>
<evidence type="ECO:0000256" key="1">
    <source>
        <dbReference type="SAM" id="Phobius"/>
    </source>
</evidence>
<reference evidence="2 3" key="1">
    <citation type="submission" date="2024-03" db="EMBL/GenBank/DDBJ databases">
        <title>Draft genome sequence of Pseudonocardia nematodicida JCM 31783.</title>
        <authorList>
            <person name="Butdee W."/>
            <person name="Duangmal K."/>
        </authorList>
    </citation>
    <scope>NUCLEOTIDE SEQUENCE [LARGE SCALE GENOMIC DNA]</scope>
    <source>
        <strain evidence="2 3">JCM 31783</strain>
    </source>
</reference>
<evidence type="ECO:0000313" key="2">
    <source>
        <dbReference type="EMBL" id="MEQ3554443.1"/>
    </source>
</evidence>